<evidence type="ECO:0000256" key="1">
    <source>
        <dbReference type="SAM" id="Phobius"/>
    </source>
</evidence>
<evidence type="ECO:0000313" key="4">
    <source>
        <dbReference type="WBParaSite" id="Minc3s00144g05955"/>
    </source>
</evidence>
<protein>
    <submittedName>
        <fullName evidence="4">HAT C-terminal dimerisation domain-containing protein</fullName>
    </submittedName>
</protein>
<feature type="transmembrane region" description="Helical" evidence="1">
    <location>
        <begin position="7"/>
        <end position="25"/>
    </location>
</feature>
<keyword evidence="1" id="KW-0472">Membrane</keyword>
<reference evidence="4" key="1">
    <citation type="submission" date="2022-11" db="UniProtKB">
        <authorList>
            <consortium name="WormBaseParasite"/>
        </authorList>
    </citation>
    <scope>IDENTIFICATION</scope>
</reference>
<keyword evidence="1" id="KW-1133">Transmembrane helix</keyword>
<keyword evidence="1" id="KW-0812">Transmembrane</keyword>
<accession>A0A914KWP9</accession>
<name>A0A914KWP9_MELIC</name>
<proteinExistence type="predicted"/>
<dbReference type="AlphaFoldDB" id="A0A914KWP9"/>
<evidence type="ECO:0000313" key="3">
    <source>
        <dbReference type="Proteomes" id="UP000887563"/>
    </source>
</evidence>
<dbReference type="Pfam" id="PF05699">
    <property type="entry name" value="Dimer_Tnp_hAT"/>
    <property type="match status" value="1"/>
</dbReference>
<keyword evidence="3" id="KW-1185">Reference proteome</keyword>
<organism evidence="3 4">
    <name type="scientific">Meloidogyne incognita</name>
    <name type="common">Southern root-knot nematode worm</name>
    <name type="synonym">Oxyuris incognita</name>
    <dbReference type="NCBI Taxonomy" id="6306"/>
    <lineage>
        <taxon>Eukaryota</taxon>
        <taxon>Metazoa</taxon>
        <taxon>Ecdysozoa</taxon>
        <taxon>Nematoda</taxon>
        <taxon>Chromadorea</taxon>
        <taxon>Rhabditida</taxon>
        <taxon>Tylenchina</taxon>
        <taxon>Tylenchomorpha</taxon>
        <taxon>Tylenchoidea</taxon>
        <taxon>Meloidogynidae</taxon>
        <taxon>Meloidogyninae</taxon>
        <taxon>Meloidogyne</taxon>
        <taxon>Meloidogyne incognita group</taxon>
    </lineage>
</organism>
<dbReference type="Proteomes" id="UP000887563">
    <property type="component" value="Unplaced"/>
</dbReference>
<dbReference type="SUPFAM" id="SSF53098">
    <property type="entry name" value="Ribonuclease H-like"/>
    <property type="match status" value="1"/>
</dbReference>
<dbReference type="WBParaSite" id="Minc3s00144g05955">
    <property type="protein sequence ID" value="Minc3s00144g05955"/>
    <property type="gene ID" value="Minc3s00144g05955"/>
</dbReference>
<dbReference type="GO" id="GO:0046983">
    <property type="term" value="F:protein dimerization activity"/>
    <property type="evidence" value="ECO:0007669"/>
    <property type="project" value="InterPro"/>
</dbReference>
<dbReference type="InterPro" id="IPR008906">
    <property type="entry name" value="HATC_C_dom"/>
</dbReference>
<feature type="domain" description="HAT C-terminal dimerisation" evidence="2">
    <location>
        <begin position="42"/>
        <end position="83"/>
    </location>
</feature>
<evidence type="ECO:0000259" key="2">
    <source>
        <dbReference type="Pfam" id="PF05699"/>
    </source>
</evidence>
<sequence length="90" mass="10271">MLFVRKLTPILLNLYNLLIVLIIGLQKLNNGHVYVNCLEFNCAPVGSQESERLFSTAGAIMTDLRNRLSASNLEKLLFLHHNLPLLNFEY</sequence>
<dbReference type="InterPro" id="IPR012337">
    <property type="entry name" value="RNaseH-like_sf"/>
</dbReference>